<dbReference type="EMBL" id="REGN01001193">
    <property type="protein sequence ID" value="RNA36381.1"/>
    <property type="molecule type" value="Genomic_DNA"/>
</dbReference>
<gene>
    <name evidence="2" type="ORF">BpHYR1_039755</name>
</gene>
<dbReference type="Proteomes" id="UP000276133">
    <property type="component" value="Unassembled WGS sequence"/>
</dbReference>
<comment type="caution">
    <text evidence="2">The sequence shown here is derived from an EMBL/GenBank/DDBJ whole genome shotgun (WGS) entry which is preliminary data.</text>
</comment>
<feature type="chain" id="PRO_5018004500" evidence="1">
    <location>
        <begin position="21"/>
        <end position="113"/>
    </location>
</feature>
<evidence type="ECO:0000313" key="3">
    <source>
        <dbReference type="Proteomes" id="UP000276133"/>
    </source>
</evidence>
<sequence>MKYFCIFLVIILIISANCLQSDNWSVRIEVSDDFQSCIVRTQPRIKNQSIVWDAYFSCDKMSYGQVGTAEGFVSEKTAIKEAIRNFNSRCIRSSGCISYGNMFEIDEKLKNIN</sequence>
<keyword evidence="3" id="KW-1185">Reference proteome</keyword>
<organism evidence="2 3">
    <name type="scientific">Brachionus plicatilis</name>
    <name type="common">Marine rotifer</name>
    <name type="synonym">Brachionus muelleri</name>
    <dbReference type="NCBI Taxonomy" id="10195"/>
    <lineage>
        <taxon>Eukaryota</taxon>
        <taxon>Metazoa</taxon>
        <taxon>Spiralia</taxon>
        <taxon>Gnathifera</taxon>
        <taxon>Rotifera</taxon>
        <taxon>Eurotatoria</taxon>
        <taxon>Monogononta</taxon>
        <taxon>Pseudotrocha</taxon>
        <taxon>Ploima</taxon>
        <taxon>Brachionidae</taxon>
        <taxon>Brachionus</taxon>
    </lineage>
</organism>
<dbReference type="AlphaFoldDB" id="A0A3M7SKR1"/>
<protein>
    <submittedName>
        <fullName evidence="2">Uncharacterized protein</fullName>
    </submittedName>
</protein>
<reference evidence="2 3" key="1">
    <citation type="journal article" date="2018" name="Sci. Rep.">
        <title>Genomic signatures of local adaptation to the degree of environmental predictability in rotifers.</title>
        <authorList>
            <person name="Franch-Gras L."/>
            <person name="Hahn C."/>
            <person name="Garcia-Roger E.M."/>
            <person name="Carmona M.J."/>
            <person name="Serra M."/>
            <person name="Gomez A."/>
        </authorList>
    </citation>
    <scope>NUCLEOTIDE SEQUENCE [LARGE SCALE GENOMIC DNA]</scope>
    <source>
        <strain evidence="2">HYR1</strain>
    </source>
</reference>
<feature type="signal peptide" evidence="1">
    <location>
        <begin position="1"/>
        <end position="20"/>
    </location>
</feature>
<proteinExistence type="predicted"/>
<keyword evidence="1" id="KW-0732">Signal</keyword>
<name>A0A3M7SKR1_BRAPC</name>
<evidence type="ECO:0000313" key="2">
    <source>
        <dbReference type="EMBL" id="RNA36381.1"/>
    </source>
</evidence>
<accession>A0A3M7SKR1</accession>
<evidence type="ECO:0000256" key="1">
    <source>
        <dbReference type="SAM" id="SignalP"/>
    </source>
</evidence>